<feature type="domain" description="N-acetyltransferase" evidence="5">
    <location>
        <begin position="28"/>
        <end position="188"/>
    </location>
</feature>
<feature type="transmembrane region" description="Helical" evidence="4">
    <location>
        <begin position="240"/>
        <end position="259"/>
    </location>
</feature>
<keyword evidence="2 3" id="KW-0012">Acyltransferase</keyword>
<sequence length="326" mass="36844">MTFTPNSELDLLFDPKWLEENPQLDSDLHIRPLSKTDYQRDHLKLLAGLTSAPDTGLADYQARFELLRNVNKATPDRPSYCLICIVRKSDDKLVASGTLLLEHKFLRACGSVGHIEDIVVDPEVRGKNLGKQIITALTQTSERLGAYKTILDCNKDNIPFYEKCGFQHKEYEMVRYTPEETVARYKNNSRSIDSRLACDLIAVTKRSSIVVVCSQIPSTHEIYLSIYMSMFARTARFERVFGGILGILGVLPIFQIGFLKKNTSMRIVPSRHPDAIPKGCMLAARFQLNKRFPSRSSDVHHLSRRKLRAANTCLLLGLGLGYLLLV</sequence>
<dbReference type="VEuPathDB" id="FungiDB:PSTT_08446"/>
<comment type="pathway">
    <text evidence="3">Nucleotide-sugar biosynthesis; UDP-N-acetyl-alpha-D-glucosamine biosynthesis; N-acetyl-alpha-D-glucosamine 1-phosphate from alpha-D-glucosamine 6-phosphate (route I): step 1/2.</text>
</comment>
<dbReference type="Gene3D" id="3.40.630.30">
    <property type="match status" value="1"/>
</dbReference>
<keyword evidence="4" id="KW-0812">Transmembrane</keyword>
<dbReference type="PROSITE" id="PS51186">
    <property type="entry name" value="GNAT"/>
    <property type="match status" value="1"/>
</dbReference>
<dbReference type="PANTHER" id="PTHR13355:SF11">
    <property type="entry name" value="GLUCOSAMINE 6-PHOSPHATE N-ACETYLTRANSFERASE"/>
    <property type="match status" value="1"/>
</dbReference>
<dbReference type="SUPFAM" id="SSF55729">
    <property type="entry name" value="Acyl-CoA N-acyltransferases (Nat)"/>
    <property type="match status" value="1"/>
</dbReference>
<evidence type="ECO:0000313" key="7">
    <source>
        <dbReference type="Proteomes" id="UP000239156"/>
    </source>
</evidence>
<name>A0A2S4VCJ2_9BASI</name>
<evidence type="ECO:0000256" key="1">
    <source>
        <dbReference type="ARBA" id="ARBA00022679"/>
    </source>
</evidence>
<organism evidence="6 7">
    <name type="scientific">Puccinia striiformis</name>
    <dbReference type="NCBI Taxonomy" id="27350"/>
    <lineage>
        <taxon>Eukaryota</taxon>
        <taxon>Fungi</taxon>
        <taxon>Dikarya</taxon>
        <taxon>Basidiomycota</taxon>
        <taxon>Pucciniomycotina</taxon>
        <taxon>Pucciniomycetes</taxon>
        <taxon>Pucciniales</taxon>
        <taxon>Pucciniaceae</taxon>
        <taxon>Puccinia</taxon>
    </lineage>
</organism>
<dbReference type="PANTHER" id="PTHR13355">
    <property type="entry name" value="GLUCOSAMINE 6-PHOSPHATE N-ACETYLTRANSFERASE"/>
    <property type="match status" value="1"/>
</dbReference>
<keyword evidence="7" id="KW-1185">Reference proteome</keyword>
<comment type="caution">
    <text evidence="6">The sequence shown here is derived from an EMBL/GenBank/DDBJ whole genome shotgun (WGS) entry which is preliminary data.</text>
</comment>
<dbReference type="AlphaFoldDB" id="A0A2S4VCJ2"/>
<dbReference type="EC" id="2.3.1.4" evidence="3"/>
<dbReference type="GO" id="GO:0006048">
    <property type="term" value="P:UDP-N-acetylglucosamine biosynthetic process"/>
    <property type="evidence" value="ECO:0007669"/>
    <property type="project" value="UniProtKB-UniRule"/>
</dbReference>
<dbReference type="InterPro" id="IPR016181">
    <property type="entry name" value="Acyl_CoA_acyltransferase"/>
</dbReference>
<dbReference type="FunFam" id="3.40.630.30:FF:000043">
    <property type="entry name" value="Glucosamine 6-phosphate N-acetyltransferase"/>
    <property type="match status" value="1"/>
</dbReference>
<dbReference type="InterPro" id="IPR039143">
    <property type="entry name" value="GNPNAT1-like"/>
</dbReference>
<keyword evidence="4" id="KW-1133">Transmembrane helix</keyword>
<evidence type="ECO:0000256" key="2">
    <source>
        <dbReference type="ARBA" id="ARBA00023315"/>
    </source>
</evidence>
<protein>
    <recommendedName>
        <fullName evidence="3">Glucosamine 6-phosphate N-acetyltransferase</fullName>
        <ecNumber evidence="3">2.3.1.4</ecNumber>
    </recommendedName>
</protein>
<dbReference type="GO" id="GO:0004343">
    <property type="term" value="F:glucosamine 6-phosphate N-acetyltransferase activity"/>
    <property type="evidence" value="ECO:0007669"/>
    <property type="project" value="UniProtKB-UniRule"/>
</dbReference>
<feature type="transmembrane region" description="Helical" evidence="4">
    <location>
        <begin position="307"/>
        <end position="325"/>
    </location>
</feature>
<dbReference type="UniPathway" id="UPA00113">
    <property type="reaction ID" value="UER00529"/>
</dbReference>
<comment type="similarity">
    <text evidence="3">Belongs to the acetyltransferase family. GNA1 subfamily.</text>
</comment>
<evidence type="ECO:0000256" key="4">
    <source>
        <dbReference type="SAM" id="Phobius"/>
    </source>
</evidence>
<keyword evidence="1 3" id="KW-0808">Transferase</keyword>
<dbReference type="Proteomes" id="UP000239156">
    <property type="component" value="Unassembled WGS sequence"/>
</dbReference>
<gene>
    <name evidence="6" type="ORF">PSTT_08446</name>
</gene>
<keyword evidence="4" id="KW-0472">Membrane</keyword>
<dbReference type="Pfam" id="PF00583">
    <property type="entry name" value="Acetyltransf_1"/>
    <property type="match status" value="1"/>
</dbReference>
<evidence type="ECO:0000313" key="6">
    <source>
        <dbReference type="EMBL" id="POW07224.1"/>
    </source>
</evidence>
<dbReference type="VEuPathDB" id="FungiDB:PSHT_12867"/>
<dbReference type="CDD" id="cd04301">
    <property type="entry name" value="NAT_SF"/>
    <property type="match status" value="1"/>
</dbReference>
<dbReference type="EMBL" id="PKSL01000077">
    <property type="protein sequence ID" value="POW07224.1"/>
    <property type="molecule type" value="Genomic_DNA"/>
</dbReference>
<evidence type="ECO:0000256" key="3">
    <source>
        <dbReference type="RuleBase" id="RU365086"/>
    </source>
</evidence>
<accession>A0A2S4VCJ2</accession>
<dbReference type="InterPro" id="IPR000182">
    <property type="entry name" value="GNAT_dom"/>
</dbReference>
<comment type="catalytic activity">
    <reaction evidence="3">
        <text>D-glucosamine 6-phosphate + acetyl-CoA = N-acetyl-D-glucosamine 6-phosphate + CoA + H(+)</text>
        <dbReference type="Rhea" id="RHEA:10292"/>
        <dbReference type="ChEBI" id="CHEBI:15378"/>
        <dbReference type="ChEBI" id="CHEBI:57287"/>
        <dbReference type="ChEBI" id="CHEBI:57288"/>
        <dbReference type="ChEBI" id="CHEBI:57513"/>
        <dbReference type="ChEBI" id="CHEBI:58725"/>
        <dbReference type="EC" id="2.3.1.4"/>
    </reaction>
</comment>
<evidence type="ECO:0000259" key="5">
    <source>
        <dbReference type="PROSITE" id="PS51186"/>
    </source>
</evidence>
<reference evidence="6" key="1">
    <citation type="submission" date="2017-12" db="EMBL/GenBank/DDBJ databases">
        <title>Gene loss provides genomic basis for host adaptation in cereal stripe rust fungi.</title>
        <authorList>
            <person name="Xia C."/>
        </authorList>
    </citation>
    <scope>NUCLEOTIDE SEQUENCE [LARGE SCALE GENOMIC DNA]</scope>
    <source>
        <strain evidence="6">93-210</strain>
    </source>
</reference>
<proteinExistence type="inferred from homology"/>